<accession>A0AAN8WF81</accession>
<dbReference type="GO" id="GO:0051607">
    <property type="term" value="P:defense response to virus"/>
    <property type="evidence" value="ECO:0007669"/>
    <property type="project" value="UniProtKB-ARBA"/>
</dbReference>
<dbReference type="Pfam" id="PF16488">
    <property type="entry name" value="ArgoL2"/>
    <property type="match status" value="1"/>
</dbReference>
<name>A0AAN8WF81_9MAGN</name>
<evidence type="ECO:0000313" key="9">
    <source>
        <dbReference type="EMBL" id="KAK6945508.1"/>
    </source>
</evidence>
<organism evidence="9 10">
    <name type="scientific">Dillenia turbinata</name>
    <dbReference type="NCBI Taxonomy" id="194707"/>
    <lineage>
        <taxon>Eukaryota</taxon>
        <taxon>Viridiplantae</taxon>
        <taxon>Streptophyta</taxon>
        <taxon>Embryophyta</taxon>
        <taxon>Tracheophyta</taxon>
        <taxon>Spermatophyta</taxon>
        <taxon>Magnoliopsida</taxon>
        <taxon>eudicotyledons</taxon>
        <taxon>Gunneridae</taxon>
        <taxon>Pentapetalae</taxon>
        <taxon>Dilleniales</taxon>
        <taxon>Dilleniaceae</taxon>
        <taxon>Dillenia</taxon>
    </lineage>
</organism>
<dbReference type="AlphaFoldDB" id="A0AAN8WF81"/>
<dbReference type="InterPro" id="IPR036397">
    <property type="entry name" value="RNaseH_sf"/>
</dbReference>
<evidence type="ECO:0000256" key="6">
    <source>
        <dbReference type="ARBA" id="ARBA00023274"/>
    </source>
</evidence>
<evidence type="ECO:0000256" key="5">
    <source>
        <dbReference type="ARBA" id="ARBA00023158"/>
    </source>
</evidence>
<evidence type="ECO:0000256" key="2">
    <source>
        <dbReference type="ARBA" id="ARBA00022491"/>
    </source>
</evidence>
<dbReference type="PROSITE" id="PS50821">
    <property type="entry name" value="PAZ"/>
    <property type="match status" value="1"/>
</dbReference>
<dbReference type="CDD" id="cd02846">
    <property type="entry name" value="PAZ_argonaute_like"/>
    <property type="match status" value="1"/>
</dbReference>
<dbReference type="SUPFAM" id="SSF101690">
    <property type="entry name" value="PAZ domain"/>
    <property type="match status" value="1"/>
</dbReference>
<dbReference type="GO" id="GO:1990904">
    <property type="term" value="C:ribonucleoprotein complex"/>
    <property type="evidence" value="ECO:0007669"/>
    <property type="project" value="UniProtKB-KW"/>
</dbReference>
<dbReference type="PROSITE" id="PS50822">
    <property type="entry name" value="PIWI"/>
    <property type="match status" value="1"/>
</dbReference>
<dbReference type="InterPro" id="IPR036085">
    <property type="entry name" value="PAZ_dom_sf"/>
</dbReference>
<dbReference type="Pfam" id="PF02171">
    <property type="entry name" value="Piwi"/>
    <property type="match status" value="1"/>
</dbReference>
<dbReference type="FunFam" id="2.170.260.10:FF:000008">
    <property type="entry name" value="Protein argonaute 7"/>
    <property type="match status" value="1"/>
</dbReference>
<dbReference type="GO" id="GO:0003723">
    <property type="term" value="F:RNA binding"/>
    <property type="evidence" value="ECO:0007669"/>
    <property type="project" value="UniProtKB-KW"/>
</dbReference>
<dbReference type="InterPro" id="IPR014811">
    <property type="entry name" value="ArgoL1"/>
</dbReference>
<dbReference type="SUPFAM" id="SSF53098">
    <property type="entry name" value="Ribonuclease H-like"/>
    <property type="match status" value="1"/>
</dbReference>
<dbReference type="Pfam" id="PF02170">
    <property type="entry name" value="PAZ"/>
    <property type="match status" value="1"/>
</dbReference>
<keyword evidence="2" id="KW-0678">Repressor</keyword>
<evidence type="ECO:0000256" key="3">
    <source>
        <dbReference type="ARBA" id="ARBA00022845"/>
    </source>
</evidence>
<dbReference type="InterPro" id="IPR012337">
    <property type="entry name" value="RNaseH-like_sf"/>
</dbReference>
<dbReference type="SMART" id="SM00949">
    <property type="entry name" value="PAZ"/>
    <property type="match status" value="1"/>
</dbReference>
<proteinExistence type="inferred from homology"/>
<dbReference type="CDD" id="cd04657">
    <property type="entry name" value="Piwi_ago-like"/>
    <property type="match status" value="1"/>
</dbReference>
<dbReference type="InterPro" id="IPR032474">
    <property type="entry name" value="Argonaute_N"/>
</dbReference>
<evidence type="ECO:0000259" key="7">
    <source>
        <dbReference type="PROSITE" id="PS50821"/>
    </source>
</evidence>
<dbReference type="Gene3D" id="3.30.420.10">
    <property type="entry name" value="Ribonuclease H-like superfamily/Ribonuclease H"/>
    <property type="match status" value="1"/>
</dbReference>
<gene>
    <name evidence="9" type="ORF">RJ641_013052</name>
</gene>
<dbReference type="InterPro" id="IPR045246">
    <property type="entry name" value="Piwi_ago-like"/>
</dbReference>
<keyword evidence="3" id="KW-0810">Translation regulation</keyword>
<sequence>MVAEVEEEEEEAEAEENKINISVNIINNRLKEGEMVNNGFPDYAVPDRQSPEIIPSFSVLKVSDKFVPPKRPDKGGALAIRTVRLLVNHFPVYYDPNTIIGHYDIDIQRESTSRNGRLAKISKSDLCMIREKLFSDCPNDFSMAKTAYDGEKNVFSAIPLPVGTYKVEISDGDDRTTTYNVAIKHVSDLEVSKLEDYFCGKVLSVPRDILQGMDIVMKENPARQMISIAGHFHPWETGPRDDLGGGIAASRGFKNTLKLTSQGLVSCLDYSVLAIRKPLPVIEFLEQHIDGFNIGNFRSFRETVEIVLKGLKVSVTHRRTKQKFLIVGLSDRDTRDIDFDYQDPSGQIPPKRVFLVDYFSEKYGVNIQHLNIPCLDLGKNNKQNFVPMELCVLVEGQRYPKDDLGREAGRTLKSLSLAPPSDRKRIICDMIQASSGPFGGDVSQNFGIQVDANMTRVTGRVIDPPQLKLGSPNGGFSSLVMDPWKCQWNLVDKQVVEGRPIDQWAVLDFTAGDHKKRLYPKQFIPKLIRRCEKLGIHIKRDPHYETAFMHVFRNAHKLRECIDRVITRAREKGMGNLQILICVMSQRDNGYKTLKWICETEMGLVTQCCLSGSANEAKDQYLANLAMKINAKLGGSNVELLERLPRFESAGFVMLIGADVNHPAPHNKTCPSIAAVVATVNWPAATRYAARLRPQEHRKESISKFGEMCLELVDTYAHINGRRPESVLVFRDGVSESQSDMVLNEELLDLKAVFEVANYFPTVTVIVARKRHQTRLFLERGSGNVPPGTVVDTTIIHPFEFDFYLCSHQGIIGTSKPTHYHVVWDEHGFTSDQLQTLIYNLCFTFSRCTKPVSLVPPVYYADLVAYRGRMFQEALIEGLSPASASSSSSARLYSSSSSATDSFDERFYKLHRDLSNEMFFV</sequence>
<dbReference type="GO" id="GO:0031047">
    <property type="term" value="P:regulatory ncRNA-mediated gene silencing"/>
    <property type="evidence" value="ECO:0007669"/>
    <property type="project" value="UniProtKB-KW"/>
</dbReference>
<keyword evidence="5" id="KW-0943">RNA-mediated gene silencing</keyword>
<evidence type="ECO:0000259" key="8">
    <source>
        <dbReference type="PROSITE" id="PS50822"/>
    </source>
</evidence>
<comment type="caution">
    <text evidence="9">The sequence shown here is derived from an EMBL/GenBank/DDBJ whole genome shotgun (WGS) entry which is preliminary data.</text>
</comment>
<dbReference type="EMBL" id="JBAMMX010000002">
    <property type="protein sequence ID" value="KAK6945508.1"/>
    <property type="molecule type" value="Genomic_DNA"/>
</dbReference>
<keyword evidence="6" id="KW-0687">Ribonucleoprotein</keyword>
<dbReference type="GO" id="GO:0006417">
    <property type="term" value="P:regulation of translation"/>
    <property type="evidence" value="ECO:0007669"/>
    <property type="project" value="UniProtKB-KW"/>
</dbReference>
<dbReference type="InterPro" id="IPR003100">
    <property type="entry name" value="PAZ_dom"/>
</dbReference>
<dbReference type="InterPro" id="IPR032472">
    <property type="entry name" value="ArgoL2"/>
</dbReference>
<dbReference type="InterPro" id="IPR032473">
    <property type="entry name" value="Argonaute_Mid_dom"/>
</dbReference>
<comment type="similarity">
    <text evidence="1">Belongs to the argonaute family. Ago subfamily.</text>
</comment>
<evidence type="ECO:0000256" key="1">
    <source>
        <dbReference type="ARBA" id="ARBA00008201"/>
    </source>
</evidence>
<dbReference type="Gene3D" id="2.170.260.10">
    <property type="entry name" value="paz domain"/>
    <property type="match status" value="1"/>
</dbReference>
<feature type="domain" description="PAZ" evidence="7">
    <location>
        <begin position="280"/>
        <end position="395"/>
    </location>
</feature>
<dbReference type="Proteomes" id="UP001370490">
    <property type="component" value="Unassembled WGS sequence"/>
</dbReference>
<dbReference type="SMART" id="SM01163">
    <property type="entry name" value="DUF1785"/>
    <property type="match status" value="1"/>
</dbReference>
<reference evidence="9 10" key="1">
    <citation type="submission" date="2023-12" db="EMBL/GenBank/DDBJ databases">
        <title>A high-quality genome assembly for Dillenia turbinata (Dilleniales).</title>
        <authorList>
            <person name="Chanderbali A."/>
        </authorList>
    </citation>
    <scope>NUCLEOTIDE SEQUENCE [LARGE SCALE GENOMIC DNA]</scope>
    <source>
        <strain evidence="9">LSX21</strain>
        <tissue evidence="9">Leaf</tissue>
    </source>
</reference>
<dbReference type="Pfam" id="PF16487">
    <property type="entry name" value="ArgoMid"/>
    <property type="match status" value="1"/>
</dbReference>
<keyword evidence="4" id="KW-0694">RNA-binding</keyword>
<dbReference type="SMART" id="SM00950">
    <property type="entry name" value="Piwi"/>
    <property type="match status" value="1"/>
</dbReference>
<dbReference type="Pfam" id="PF16486">
    <property type="entry name" value="ArgoN"/>
    <property type="match status" value="1"/>
</dbReference>
<feature type="domain" description="Piwi" evidence="8">
    <location>
        <begin position="579"/>
        <end position="873"/>
    </location>
</feature>
<protein>
    <submittedName>
        <fullName evidence="9">Piwi domain</fullName>
    </submittedName>
</protein>
<dbReference type="InterPro" id="IPR003165">
    <property type="entry name" value="Piwi"/>
</dbReference>
<dbReference type="PANTHER" id="PTHR22891">
    <property type="entry name" value="EUKARYOTIC TRANSLATION INITIATION FACTOR 2C"/>
    <property type="match status" value="1"/>
</dbReference>
<evidence type="ECO:0000256" key="4">
    <source>
        <dbReference type="ARBA" id="ARBA00022884"/>
    </source>
</evidence>
<keyword evidence="10" id="KW-1185">Reference proteome</keyword>
<evidence type="ECO:0000313" key="10">
    <source>
        <dbReference type="Proteomes" id="UP001370490"/>
    </source>
</evidence>
<dbReference type="Gene3D" id="3.40.50.2300">
    <property type="match status" value="1"/>
</dbReference>